<dbReference type="EMBL" id="BNJJ01000003">
    <property type="protein sequence ID" value="GHO83500.1"/>
    <property type="molecule type" value="Genomic_DNA"/>
</dbReference>
<dbReference type="SUPFAM" id="SSF51735">
    <property type="entry name" value="NAD(P)-binding Rossmann-fold domains"/>
    <property type="match status" value="1"/>
</dbReference>
<organism evidence="2 3">
    <name type="scientific">Dictyobacter formicarum</name>
    <dbReference type="NCBI Taxonomy" id="2778368"/>
    <lineage>
        <taxon>Bacteria</taxon>
        <taxon>Bacillati</taxon>
        <taxon>Chloroflexota</taxon>
        <taxon>Ktedonobacteria</taxon>
        <taxon>Ktedonobacterales</taxon>
        <taxon>Dictyobacteraceae</taxon>
        <taxon>Dictyobacter</taxon>
    </lineage>
</organism>
<evidence type="ECO:0000259" key="1">
    <source>
        <dbReference type="Pfam" id="PF01370"/>
    </source>
</evidence>
<reference evidence="2 3" key="1">
    <citation type="journal article" date="2021" name="Int. J. Syst. Evol. Microbiol.">
        <title>Reticulibacter mediterranei gen. nov., sp. nov., within the new family Reticulibacteraceae fam. nov., and Ktedonospora formicarum gen. nov., sp. nov., Ktedonobacter robiniae sp. nov., Dictyobacter formicarum sp. nov. and Dictyobacter arantiisoli sp. nov., belonging to the class Ktedonobacteria.</title>
        <authorList>
            <person name="Yabe S."/>
            <person name="Zheng Y."/>
            <person name="Wang C.M."/>
            <person name="Sakai Y."/>
            <person name="Abe K."/>
            <person name="Yokota A."/>
            <person name="Donadio S."/>
            <person name="Cavaletti L."/>
            <person name="Monciardini P."/>
        </authorList>
    </citation>
    <scope>NUCLEOTIDE SEQUENCE [LARGE SCALE GENOMIC DNA]</scope>
    <source>
        <strain evidence="2 3">SOSP1-9</strain>
    </source>
</reference>
<dbReference type="Gene3D" id="3.40.50.720">
    <property type="entry name" value="NAD(P)-binding Rossmann-like Domain"/>
    <property type="match status" value="1"/>
</dbReference>
<dbReference type="Pfam" id="PF01370">
    <property type="entry name" value="Epimerase"/>
    <property type="match status" value="1"/>
</dbReference>
<evidence type="ECO:0000313" key="3">
    <source>
        <dbReference type="Proteomes" id="UP000635565"/>
    </source>
</evidence>
<dbReference type="RefSeq" id="WP_201361154.1">
    <property type="nucleotide sequence ID" value="NZ_BNJJ01000003.1"/>
</dbReference>
<dbReference type="Proteomes" id="UP000635565">
    <property type="component" value="Unassembled WGS sequence"/>
</dbReference>
<sequence length="259" mass="28454">MTKTVLITGAGGLIGTALRQALEPGYAIRCFSKHEIPDVDTVVADINDMEALVAACEGVDSIIHLAANGSPRASWESVLHNNISGTYTVYEAATRAGVKQVIFASSNHAVGNYDLEHAPDIYRSGQPVIDHLIPVRPDSYYGVSKSFGESLGRYYAECKNLRVICLRIGSVTRQDMPPRQVPIPHHYPESPERLAALWISQRDLAQLVEKSLEAEQITFDIFYGVSNNTPHYYDLDHARAVLGYQPQDGADVHDVFASS</sequence>
<dbReference type="InterPro" id="IPR036291">
    <property type="entry name" value="NAD(P)-bd_dom_sf"/>
</dbReference>
<feature type="domain" description="NAD-dependent epimerase/dehydratase" evidence="1">
    <location>
        <begin position="5"/>
        <end position="171"/>
    </location>
</feature>
<accession>A0ABQ3VC11</accession>
<dbReference type="PANTHER" id="PTHR43245:SF55">
    <property type="entry name" value="NAD(P)-BINDING DOMAIN-CONTAINING PROTEIN"/>
    <property type="match status" value="1"/>
</dbReference>
<protein>
    <submittedName>
        <fullName evidence="2">NAD-dependent epimerase</fullName>
    </submittedName>
</protein>
<dbReference type="InterPro" id="IPR050177">
    <property type="entry name" value="Lipid_A_modif_metabolic_enz"/>
</dbReference>
<comment type="caution">
    <text evidence="2">The sequence shown here is derived from an EMBL/GenBank/DDBJ whole genome shotgun (WGS) entry which is preliminary data.</text>
</comment>
<name>A0ABQ3VC11_9CHLR</name>
<dbReference type="InterPro" id="IPR001509">
    <property type="entry name" value="Epimerase_deHydtase"/>
</dbReference>
<keyword evidence="3" id="KW-1185">Reference proteome</keyword>
<dbReference type="PANTHER" id="PTHR43245">
    <property type="entry name" value="BIFUNCTIONAL POLYMYXIN RESISTANCE PROTEIN ARNA"/>
    <property type="match status" value="1"/>
</dbReference>
<proteinExistence type="predicted"/>
<evidence type="ECO:0000313" key="2">
    <source>
        <dbReference type="EMBL" id="GHO83500.1"/>
    </source>
</evidence>
<gene>
    <name evidence="2" type="ORF">KSZ_15060</name>
</gene>